<dbReference type="PANTHER" id="PTHR38599:SF1">
    <property type="entry name" value="CUPIN DOMAIN PROTEIN (AFU_ORTHOLOGUE AFUA_3G13620)"/>
    <property type="match status" value="1"/>
</dbReference>
<dbReference type="KEGG" id="hdn:Hden_2668"/>
<dbReference type="InterPro" id="IPR014710">
    <property type="entry name" value="RmlC-like_jellyroll"/>
</dbReference>
<dbReference type="EMBL" id="CP002083">
    <property type="protein sequence ID" value="ADJ24464.1"/>
    <property type="molecule type" value="Genomic_DNA"/>
</dbReference>
<dbReference type="eggNOG" id="COG1917">
    <property type="taxonomic scope" value="Bacteria"/>
</dbReference>
<gene>
    <name evidence="3" type="ordered locus">Hden_2668</name>
</gene>
<dbReference type="Pfam" id="PF07883">
    <property type="entry name" value="Cupin_2"/>
    <property type="match status" value="1"/>
</dbReference>
<feature type="chain" id="PRO_5003116341" evidence="1">
    <location>
        <begin position="24"/>
        <end position="148"/>
    </location>
</feature>
<dbReference type="RefSeq" id="WP_013216623.1">
    <property type="nucleotide sequence ID" value="NC_014313.1"/>
</dbReference>
<evidence type="ECO:0000313" key="4">
    <source>
        <dbReference type="Proteomes" id="UP000002033"/>
    </source>
</evidence>
<evidence type="ECO:0000256" key="1">
    <source>
        <dbReference type="SAM" id="SignalP"/>
    </source>
</evidence>
<dbReference type="Proteomes" id="UP000002033">
    <property type="component" value="Chromosome"/>
</dbReference>
<reference evidence="4" key="1">
    <citation type="journal article" date="2011" name="J. Bacteriol.">
        <title>Genome sequences of eight morphologically diverse alphaproteobacteria.</title>
        <authorList>
            <consortium name="US DOE Joint Genome Institute"/>
            <person name="Brown P.J."/>
            <person name="Kysela D.T."/>
            <person name="Buechlein A."/>
            <person name="Hemmerich C."/>
            <person name="Brun Y.V."/>
        </authorList>
    </citation>
    <scope>NUCLEOTIDE SEQUENCE [LARGE SCALE GENOMIC DNA]</scope>
    <source>
        <strain evidence="4">ATCC 51888 / DSM 1869 / NCIB 11706 / TK 0415</strain>
    </source>
</reference>
<feature type="domain" description="Cupin type-2" evidence="2">
    <location>
        <begin position="64"/>
        <end position="133"/>
    </location>
</feature>
<dbReference type="AlphaFoldDB" id="D8JTE6"/>
<dbReference type="InterPro" id="IPR011051">
    <property type="entry name" value="RmlC_Cupin_sf"/>
</dbReference>
<dbReference type="SUPFAM" id="SSF51182">
    <property type="entry name" value="RmlC-like cupins"/>
    <property type="match status" value="1"/>
</dbReference>
<dbReference type="STRING" id="582899.Hden_2668"/>
<dbReference type="PANTHER" id="PTHR38599">
    <property type="entry name" value="CUPIN DOMAIN PROTEIN (AFU_ORTHOLOGUE AFUA_3G13620)"/>
    <property type="match status" value="1"/>
</dbReference>
<dbReference type="HOGENOM" id="CLU_136176_0_0_5"/>
<feature type="signal peptide" evidence="1">
    <location>
        <begin position="1"/>
        <end position="23"/>
    </location>
</feature>
<keyword evidence="1" id="KW-0732">Signal</keyword>
<evidence type="ECO:0000313" key="3">
    <source>
        <dbReference type="EMBL" id="ADJ24464.1"/>
    </source>
</evidence>
<proteinExistence type="predicted"/>
<accession>D8JTE6</accession>
<dbReference type="CDD" id="cd02236">
    <property type="entry name" value="cupin_CV2614-like"/>
    <property type="match status" value="1"/>
</dbReference>
<organism evidence="3 4">
    <name type="scientific">Hyphomicrobium denitrificans (strain ATCC 51888 / DSM 1869 / NCIMB 11706 / TK 0415)</name>
    <dbReference type="NCBI Taxonomy" id="582899"/>
    <lineage>
        <taxon>Bacteria</taxon>
        <taxon>Pseudomonadati</taxon>
        <taxon>Pseudomonadota</taxon>
        <taxon>Alphaproteobacteria</taxon>
        <taxon>Hyphomicrobiales</taxon>
        <taxon>Hyphomicrobiaceae</taxon>
        <taxon>Hyphomicrobium</taxon>
    </lineage>
</organism>
<protein>
    <submittedName>
        <fullName evidence="3">Cupin 2 conserved barrel domain protein</fullName>
    </submittedName>
</protein>
<dbReference type="OrthoDB" id="9800684at2"/>
<evidence type="ECO:0000259" key="2">
    <source>
        <dbReference type="Pfam" id="PF07883"/>
    </source>
</evidence>
<dbReference type="InterPro" id="IPR013096">
    <property type="entry name" value="Cupin_2"/>
</dbReference>
<sequence length="148" mass="15341" precursor="true">MSYLNGRHIGLGIAALGLFAAGAASTRALDATTRVTQLLSTGKTVMDEPIVYPTGSPAKLTAAIVEMQPGAETGWHTHGVPLTGLILDGELTVDYGAKGTRTYKKGQSVAEAISIPHNGRNTGTGIMKLFVVYIGAEGAATSIPDKHH</sequence>
<keyword evidence="4" id="KW-1185">Reference proteome</keyword>
<dbReference type="Gene3D" id="2.60.120.10">
    <property type="entry name" value="Jelly Rolls"/>
    <property type="match status" value="1"/>
</dbReference>
<name>D8JTE6_HYPDA</name>